<comment type="caution">
    <text evidence="1">The sequence shown here is derived from an EMBL/GenBank/DDBJ whole genome shotgun (WGS) entry which is preliminary data.</text>
</comment>
<reference evidence="1" key="1">
    <citation type="submission" date="2022-07" db="EMBL/GenBank/DDBJ databases">
        <title>Phylogenomic reconstructions and comparative analyses of Kickxellomycotina fungi.</title>
        <authorList>
            <person name="Reynolds N.K."/>
            <person name="Stajich J.E."/>
            <person name="Barry K."/>
            <person name="Grigoriev I.V."/>
            <person name="Crous P."/>
            <person name="Smith M.E."/>
        </authorList>
    </citation>
    <scope>NUCLEOTIDE SEQUENCE</scope>
    <source>
        <strain evidence="1">NRRL 5244</strain>
    </source>
</reference>
<sequence>MARALRIDPPAGTTVSLADVPLGEWYPFFMQWQVPVTVSIAYTLLSFMFNPVSNKLSRMEAQRQSVKQEGAGKQRKSIFTPMTMFIFFHNAVLAVYSGWAFVSVFPVFVQSIVTKGWFGGLCDIDGSTWNSVLFAQAYLFYVSKFYELIDTVIIIAKGRRASLLQIYHHAGVIMIMYFANYYSSSAAVFIVWENAGVHTVMYTYYALTVLGVNPPGKQYLTSLQIFQFLFGQSFVAIYLCMSNCQTQDQRMWLYILTAYLVPLIYLFVQFFRTTYKKSGDKKKAQ</sequence>
<evidence type="ECO:0000313" key="1">
    <source>
        <dbReference type="EMBL" id="KAJ1945223.1"/>
    </source>
</evidence>
<keyword evidence="2" id="KW-1185">Reference proteome</keyword>
<dbReference type="Proteomes" id="UP001150603">
    <property type="component" value="Unassembled WGS sequence"/>
</dbReference>
<dbReference type="EMBL" id="JANBPW010001282">
    <property type="protein sequence ID" value="KAJ1945223.1"/>
    <property type="molecule type" value="Genomic_DNA"/>
</dbReference>
<proteinExistence type="predicted"/>
<evidence type="ECO:0000313" key="2">
    <source>
        <dbReference type="Proteomes" id="UP001150603"/>
    </source>
</evidence>
<protein>
    <submittedName>
        <fullName evidence="1">Uncharacterized protein</fullName>
    </submittedName>
</protein>
<accession>A0ACC1JBN9</accession>
<organism evidence="1 2">
    <name type="scientific">Linderina macrospora</name>
    <dbReference type="NCBI Taxonomy" id="4868"/>
    <lineage>
        <taxon>Eukaryota</taxon>
        <taxon>Fungi</taxon>
        <taxon>Fungi incertae sedis</taxon>
        <taxon>Zoopagomycota</taxon>
        <taxon>Kickxellomycotina</taxon>
        <taxon>Kickxellomycetes</taxon>
        <taxon>Kickxellales</taxon>
        <taxon>Kickxellaceae</taxon>
        <taxon>Linderina</taxon>
    </lineage>
</organism>
<gene>
    <name evidence="1" type="ORF">FBU59_002372</name>
</gene>
<name>A0ACC1JBN9_9FUNG</name>